<reference evidence="8 9" key="1">
    <citation type="submission" date="2019-03" db="EMBL/GenBank/DDBJ databases">
        <title>Sequencing the genomes of 1000 actinobacteria strains.</title>
        <authorList>
            <person name="Klenk H.-P."/>
        </authorList>
    </citation>
    <scope>NUCLEOTIDE SEQUENCE [LARGE SCALE GENOMIC DNA]</scope>
    <source>
        <strain evidence="8 9">DSM 18936</strain>
    </source>
</reference>
<dbReference type="PROSITE" id="PS50847">
    <property type="entry name" value="GRAM_POS_ANCHORING"/>
    <property type="match status" value="1"/>
</dbReference>
<keyword evidence="5" id="KW-0472">Membrane</keyword>
<dbReference type="Proteomes" id="UP000294558">
    <property type="component" value="Unassembled WGS sequence"/>
</dbReference>
<name>A0A4R7HX73_9ACTN</name>
<evidence type="ECO:0000256" key="4">
    <source>
        <dbReference type="ARBA" id="ARBA00023088"/>
    </source>
</evidence>
<evidence type="ECO:0000313" key="8">
    <source>
        <dbReference type="EMBL" id="TDT15625.1"/>
    </source>
</evidence>
<sequence length="180" mass="17855">MVDKSVFKRAGLLMALAGGGLLATGAVAQAYPPLEPAVSVDDPTPDPSGPVIATVTGCQPGETVEFELVDSTDTDTCVEVNGAGFAQVAVADGTATGDLEAPASPGTYQGTAELLTTEATLPFQIVVEAGVTPPPTPTTPVTLPSTGGESGQMVPLAVGLLAAGAGLLAVASFRRRHAEA</sequence>
<evidence type="ECO:0000259" key="7">
    <source>
        <dbReference type="PROSITE" id="PS50847"/>
    </source>
</evidence>
<dbReference type="NCBIfam" id="TIGR01167">
    <property type="entry name" value="LPXTG_anchor"/>
    <property type="match status" value="1"/>
</dbReference>
<keyword evidence="3 6" id="KW-0732">Signal</keyword>
<dbReference type="InterPro" id="IPR019931">
    <property type="entry name" value="LPXTG_anchor"/>
</dbReference>
<dbReference type="EMBL" id="SOAU01000001">
    <property type="protein sequence ID" value="TDT15625.1"/>
    <property type="molecule type" value="Genomic_DNA"/>
</dbReference>
<evidence type="ECO:0000256" key="2">
    <source>
        <dbReference type="ARBA" id="ARBA00022525"/>
    </source>
</evidence>
<feature type="domain" description="Gram-positive cocci surface proteins LPxTG" evidence="7">
    <location>
        <begin position="143"/>
        <end position="180"/>
    </location>
</feature>
<dbReference type="AlphaFoldDB" id="A0A4R7HX73"/>
<keyword evidence="4" id="KW-0572">Peptidoglycan-anchor</keyword>
<dbReference type="Pfam" id="PF00746">
    <property type="entry name" value="Gram_pos_anchor"/>
    <property type="match status" value="1"/>
</dbReference>
<accession>A0A4R7HX73</accession>
<evidence type="ECO:0000256" key="3">
    <source>
        <dbReference type="ARBA" id="ARBA00022729"/>
    </source>
</evidence>
<feature type="transmembrane region" description="Helical" evidence="5">
    <location>
        <begin position="153"/>
        <end position="173"/>
    </location>
</feature>
<evidence type="ECO:0000256" key="6">
    <source>
        <dbReference type="SAM" id="SignalP"/>
    </source>
</evidence>
<keyword evidence="5" id="KW-0812">Transmembrane</keyword>
<gene>
    <name evidence="8" type="ORF">BDK89_1200</name>
</gene>
<evidence type="ECO:0000256" key="5">
    <source>
        <dbReference type="SAM" id="Phobius"/>
    </source>
</evidence>
<keyword evidence="9" id="KW-1185">Reference proteome</keyword>
<organism evidence="8 9">
    <name type="scientific">Ilumatobacter fluminis</name>
    <dbReference type="NCBI Taxonomy" id="467091"/>
    <lineage>
        <taxon>Bacteria</taxon>
        <taxon>Bacillati</taxon>
        <taxon>Actinomycetota</taxon>
        <taxon>Acidimicrobiia</taxon>
        <taxon>Acidimicrobiales</taxon>
        <taxon>Ilumatobacteraceae</taxon>
        <taxon>Ilumatobacter</taxon>
    </lineage>
</organism>
<evidence type="ECO:0000313" key="9">
    <source>
        <dbReference type="Proteomes" id="UP000294558"/>
    </source>
</evidence>
<proteinExistence type="predicted"/>
<feature type="signal peptide" evidence="6">
    <location>
        <begin position="1"/>
        <end position="30"/>
    </location>
</feature>
<evidence type="ECO:0000256" key="1">
    <source>
        <dbReference type="ARBA" id="ARBA00022512"/>
    </source>
</evidence>
<keyword evidence="1" id="KW-0134">Cell wall</keyword>
<protein>
    <submittedName>
        <fullName evidence="8">LPXTG-motif cell wall-anchored protein</fullName>
    </submittedName>
</protein>
<keyword evidence="5" id="KW-1133">Transmembrane helix</keyword>
<feature type="chain" id="PRO_5020697857" evidence="6">
    <location>
        <begin position="31"/>
        <end position="180"/>
    </location>
</feature>
<keyword evidence="2" id="KW-0964">Secreted</keyword>
<dbReference type="RefSeq" id="WP_133868063.1">
    <property type="nucleotide sequence ID" value="NZ_SOAU01000001.1"/>
</dbReference>
<comment type="caution">
    <text evidence="8">The sequence shown here is derived from an EMBL/GenBank/DDBJ whole genome shotgun (WGS) entry which is preliminary data.</text>
</comment>